<dbReference type="EMBL" id="BAAAFZ010000045">
    <property type="protein sequence ID" value="GAA0588421.1"/>
    <property type="molecule type" value="Genomic_DNA"/>
</dbReference>
<name>A0ABN1FD95_9PROT</name>
<dbReference type="CDD" id="cd04301">
    <property type="entry name" value="NAT_SF"/>
    <property type="match status" value="1"/>
</dbReference>
<dbReference type="Proteomes" id="UP001501588">
    <property type="component" value="Unassembled WGS sequence"/>
</dbReference>
<keyword evidence="1" id="KW-0808">Transferase</keyword>
<evidence type="ECO:0000256" key="1">
    <source>
        <dbReference type="ARBA" id="ARBA00022679"/>
    </source>
</evidence>
<dbReference type="InterPro" id="IPR016181">
    <property type="entry name" value="Acyl_CoA_acyltransferase"/>
</dbReference>
<keyword evidence="2" id="KW-0012">Acyltransferase</keyword>
<dbReference type="InterPro" id="IPR000182">
    <property type="entry name" value="GNAT_dom"/>
</dbReference>
<dbReference type="PANTHER" id="PTHR10545:SF29">
    <property type="entry name" value="GH14572P-RELATED"/>
    <property type="match status" value="1"/>
</dbReference>
<dbReference type="Gene3D" id="3.40.630.30">
    <property type="match status" value="1"/>
</dbReference>
<organism evidence="4 5">
    <name type="scientific">Craurococcus roseus</name>
    <dbReference type="NCBI Taxonomy" id="77585"/>
    <lineage>
        <taxon>Bacteria</taxon>
        <taxon>Pseudomonadati</taxon>
        <taxon>Pseudomonadota</taxon>
        <taxon>Alphaproteobacteria</taxon>
        <taxon>Acetobacterales</taxon>
        <taxon>Acetobacteraceae</taxon>
        <taxon>Craurococcus</taxon>
    </lineage>
</organism>
<sequence>MNAGFLLRDAEPRDLPTVVRLVRALARYEKLEHLARGTEELFGRALFGTPPRAFALIAEGPGGEAAGFALWFYSFRTFQALPCLYVEDVYVEPERRGSGLGRLIFADLARRALAEGCDRMEWSVLDWNAPSIAFYDRIGSRPREGWTLRVLTQPALGALAGAAAA</sequence>
<reference evidence="4 5" key="1">
    <citation type="journal article" date="2019" name="Int. J. Syst. Evol. Microbiol.">
        <title>The Global Catalogue of Microorganisms (GCM) 10K type strain sequencing project: providing services to taxonomists for standard genome sequencing and annotation.</title>
        <authorList>
            <consortium name="The Broad Institute Genomics Platform"/>
            <consortium name="The Broad Institute Genome Sequencing Center for Infectious Disease"/>
            <person name="Wu L."/>
            <person name="Ma J."/>
        </authorList>
    </citation>
    <scope>NUCLEOTIDE SEQUENCE [LARGE SCALE GENOMIC DNA]</scope>
    <source>
        <strain evidence="4 5">JCM 9933</strain>
    </source>
</reference>
<dbReference type="SUPFAM" id="SSF55729">
    <property type="entry name" value="Acyl-CoA N-acyltransferases (Nat)"/>
    <property type="match status" value="1"/>
</dbReference>
<feature type="domain" description="N-acetyltransferase" evidence="3">
    <location>
        <begin position="5"/>
        <end position="156"/>
    </location>
</feature>
<dbReference type="PANTHER" id="PTHR10545">
    <property type="entry name" value="DIAMINE N-ACETYLTRANSFERASE"/>
    <property type="match status" value="1"/>
</dbReference>
<dbReference type="RefSeq" id="WP_343895997.1">
    <property type="nucleotide sequence ID" value="NZ_BAAAFZ010000045.1"/>
</dbReference>
<proteinExistence type="predicted"/>
<dbReference type="Pfam" id="PF00583">
    <property type="entry name" value="Acetyltransf_1"/>
    <property type="match status" value="1"/>
</dbReference>
<evidence type="ECO:0000259" key="3">
    <source>
        <dbReference type="PROSITE" id="PS51186"/>
    </source>
</evidence>
<evidence type="ECO:0000256" key="2">
    <source>
        <dbReference type="ARBA" id="ARBA00023315"/>
    </source>
</evidence>
<protein>
    <submittedName>
        <fullName evidence="4">GNAT family N-acetyltransferase</fullName>
    </submittedName>
</protein>
<evidence type="ECO:0000313" key="4">
    <source>
        <dbReference type="EMBL" id="GAA0588421.1"/>
    </source>
</evidence>
<accession>A0ABN1FD95</accession>
<dbReference type="PROSITE" id="PS51186">
    <property type="entry name" value="GNAT"/>
    <property type="match status" value="1"/>
</dbReference>
<evidence type="ECO:0000313" key="5">
    <source>
        <dbReference type="Proteomes" id="UP001501588"/>
    </source>
</evidence>
<keyword evidence="5" id="KW-1185">Reference proteome</keyword>
<dbReference type="InterPro" id="IPR051016">
    <property type="entry name" value="Diverse_Substrate_AcTransf"/>
</dbReference>
<comment type="caution">
    <text evidence="4">The sequence shown here is derived from an EMBL/GenBank/DDBJ whole genome shotgun (WGS) entry which is preliminary data.</text>
</comment>
<gene>
    <name evidence="4" type="ORF">GCM10009416_28520</name>
</gene>